<gene>
    <name evidence="1" type="ORF">MRB53_008076</name>
</gene>
<evidence type="ECO:0000313" key="1">
    <source>
        <dbReference type="EMBL" id="KAJ8646328.1"/>
    </source>
</evidence>
<organism evidence="1 2">
    <name type="scientific">Persea americana</name>
    <name type="common">Avocado</name>
    <dbReference type="NCBI Taxonomy" id="3435"/>
    <lineage>
        <taxon>Eukaryota</taxon>
        <taxon>Viridiplantae</taxon>
        <taxon>Streptophyta</taxon>
        <taxon>Embryophyta</taxon>
        <taxon>Tracheophyta</taxon>
        <taxon>Spermatophyta</taxon>
        <taxon>Magnoliopsida</taxon>
        <taxon>Magnoliidae</taxon>
        <taxon>Laurales</taxon>
        <taxon>Lauraceae</taxon>
        <taxon>Persea</taxon>
    </lineage>
</organism>
<sequence length="97" mass="11378">MFCYCTESNTYYTKINPAIDSSSPHHQIPATQIFLKFFISDCDLEEIGDSFFEAILKACQTLYWIFPNPFSQLEHEPGTRAIVSILRFWDNQAQFLW</sequence>
<accession>A0ACC2ML28</accession>
<keyword evidence="2" id="KW-1185">Reference proteome</keyword>
<proteinExistence type="predicted"/>
<dbReference type="Proteomes" id="UP001234297">
    <property type="component" value="Chromosome 2"/>
</dbReference>
<protein>
    <submittedName>
        <fullName evidence="1">Uncharacterized protein</fullName>
    </submittedName>
</protein>
<comment type="caution">
    <text evidence="1">The sequence shown here is derived from an EMBL/GenBank/DDBJ whole genome shotgun (WGS) entry which is preliminary data.</text>
</comment>
<dbReference type="EMBL" id="CM056810">
    <property type="protein sequence ID" value="KAJ8646328.1"/>
    <property type="molecule type" value="Genomic_DNA"/>
</dbReference>
<name>A0ACC2ML28_PERAE</name>
<evidence type="ECO:0000313" key="2">
    <source>
        <dbReference type="Proteomes" id="UP001234297"/>
    </source>
</evidence>
<reference evidence="1 2" key="1">
    <citation type="journal article" date="2022" name="Hortic Res">
        <title>A haplotype resolved chromosomal level avocado genome allows analysis of novel avocado genes.</title>
        <authorList>
            <person name="Nath O."/>
            <person name="Fletcher S.J."/>
            <person name="Hayward A."/>
            <person name="Shaw L.M."/>
            <person name="Masouleh A.K."/>
            <person name="Furtado A."/>
            <person name="Henry R.J."/>
            <person name="Mitter N."/>
        </authorList>
    </citation>
    <scope>NUCLEOTIDE SEQUENCE [LARGE SCALE GENOMIC DNA]</scope>
    <source>
        <strain evidence="2">cv. Hass</strain>
    </source>
</reference>